<organism evidence="1">
    <name type="scientific">Culex pipiens</name>
    <name type="common">House mosquito</name>
    <dbReference type="NCBI Taxonomy" id="7175"/>
    <lineage>
        <taxon>Eukaryota</taxon>
        <taxon>Metazoa</taxon>
        <taxon>Ecdysozoa</taxon>
        <taxon>Arthropoda</taxon>
        <taxon>Hexapoda</taxon>
        <taxon>Insecta</taxon>
        <taxon>Pterygota</taxon>
        <taxon>Neoptera</taxon>
        <taxon>Endopterygota</taxon>
        <taxon>Diptera</taxon>
        <taxon>Nematocera</taxon>
        <taxon>Culicoidea</taxon>
        <taxon>Culicidae</taxon>
        <taxon>Culicinae</taxon>
        <taxon>Culicini</taxon>
        <taxon>Culex</taxon>
        <taxon>Culex</taxon>
    </lineage>
</organism>
<protein>
    <submittedName>
        <fullName evidence="1">(northern house mosquito) hypothetical protein</fullName>
    </submittedName>
</protein>
<evidence type="ECO:0000313" key="1">
    <source>
        <dbReference type="EMBL" id="CAG6534566.1"/>
    </source>
</evidence>
<name>A0A8D8HHJ2_CULPI</name>
<dbReference type="AlphaFoldDB" id="A0A8D8HHJ2"/>
<reference evidence="1" key="1">
    <citation type="submission" date="2021-05" db="EMBL/GenBank/DDBJ databases">
        <authorList>
            <person name="Alioto T."/>
            <person name="Alioto T."/>
            <person name="Gomez Garrido J."/>
        </authorList>
    </citation>
    <scope>NUCLEOTIDE SEQUENCE</scope>
</reference>
<proteinExistence type="predicted"/>
<accession>A0A8D8HHJ2</accession>
<dbReference type="EMBL" id="HBUE01317781">
    <property type="protein sequence ID" value="CAG6586514.1"/>
    <property type="molecule type" value="Transcribed_RNA"/>
</dbReference>
<sequence length="108" mass="12718">MVRQDAHLQLVSRHRRTLQHLHVILLDEFDLKQPPYQPPPRKHKVALLPGFLALHRFFSLILDILRLRLLFLRKLVLYGVLRYRLHLGDYGNGLLRCGFCASRGGRCR</sequence>
<dbReference type="EMBL" id="HBUE01211346">
    <property type="protein sequence ID" value="CAG6534566.1"/>
    <property type="molecule type" value="Transcribed_RNA"/>
</dbReference>